<proteinExistence type="predicted"/>
<dbReference type="PROSITE" id="PS51257">
    <property type="entry name" value="PROKAR_LIPOPROTEIN"/>
    <property type="match status" value="1"/>
</dbReference>
<dbReference type="Pfam" id="PF11399">
    <property type="entry name" value="DUF3192"/>
    <property type="match status" value="1"/>
</dbReference>
<dbReference type="Proteomes" id="UP001156601">
    <property type="component" value="Unassembled WGS sequence"/>
</dbReference>
<reference evidence="2" key="1">
    <citation type="journal article" date="2014" name="Int. J. Syst. Evol. Microbiol.">
        <title>Complete genome sequence of Corynebacterium casei LMG S-19264T (=DSM 44701T), isolated from a smear-ripened cheese.</title>
        <authorList>
            <consortium name="US DOE Joint Genome Institute (JGI-PGF)"/>
            <person name="Walter F."/>
            <person name="Albersmeier A."/>
            <person name="Kalinowski J."/>
            <person name="Ruckert C."/>
        </authorList>
    </citation>
    <scope>NUCLEOTIDE SEQUENCE</scope>
    <source>
        <strain evidence="2">NBRC 110023</strain>
    </source>
</reference>
<accession>A0AA37SZH0</accession>
<reference evidence="2" key="2">
    <citation type="submission" date="2023-01" db="EMBL/GenBank/DDBJ databases">
        <title>Draft genome sequence of Agaribacter marinus strain NBRC 110023.</title>
        <authorList>
            <person name="Sun Q."/>
            <person name="Mori K."/>
        </authorList>
    </citation>
    <scope>NUCLEOTIDE SEQUENCE</scope>
    <source>
        <strain evidence="2">NBRC 110023</strain>
    </source>
</reference>
<dbReference type="AlphaFoldDB" id="A0AA37SZH0"/>
<sequence>MSKLVFAGLASLFILQGCVISVNDDDHDRGNYYHSEKKREQKNKSYIATLSAGTDISLVKSALGTPDFSEMLMKEDKEYKVLFYRTQHVHSDGNTSKDECTPLVFNNGELVGYGDTAIQHL</sequence>
<dbReference type="RefSeq" id="WP_284217123.1">
    <property type="nucleotide sequence ID" value="NZ_BSOT01000005.1"/>
</dbReference>
<keyword evidence="1" id="KW-0732">Signal</keyword>
<dbReference type="InterPro" id="IPR021534">
    <property type="entry name" value="DUF3192"/>
</dbReference>
<organism evidence="2 3">
    <name type="scientific">Agaribacter marinus</name>
    <dbReference type="NCBI Taxonomy" id="1431249"/>
    <lineage>
        <taxon>Bacteria</taxon>
        <taxon>Pseudomonadati</taxon>
        <taxon>Pseudomonadota</taxon>
        <taxon>Gammaproteobacteria</taxon>
        <taxon>Alteromonadales</taxon>
        <taxon>Alteromonadaceae</taxon>
        <taxon>Agaribacter</taxon>
    </lineage>
</organism>
<gene>
    <name evidence="2" type="ORF">GCM10007852_17530</name>
</gene>
<evidence type="ECO:0000256" key="1">
    <source>
        <dbReference type="ARBA" id="ARBA00022729"/>
    </source>
</evidence>
<dbReference type="InterPro" id="IPR037873">
    <property type="entry name" value="BamE-like"/>
</dbReference>
<protein>
    <recommendedName>
        <fullName evidence="4">DUF3192 domain-containing protein</fullName>
    </recommendedName>
</protein>
<evidence type="ECO:0008006" key="4">
    <source>
        <dbReference type="Google" id="ProtNLM"/>
    </source>
</evidence>
<dbReference type="EMBL" id="BSOT01000005">
    <property type="protein sequence ID" value="GLR70845.1"/>
    <property type="molecule type" value="Genomic_DNA"/>
</dbReference>
<comment type="caution">
    <text evidence="2">The sequence shown here is derived from an EMBL/GenBank/DDBJ whole genome shotgun (WGS) entry which is preliminary data.</text>
</comment>
<dbReference type="Gene3D" id="3.30.1450.10">
    <property type="match status" value="1"/>
</dbReference>
<evidence type="ECO:0000313" key="3">
    <source>
        <dbReference type="Proteomes" id="UP001156601"/>
    </source>
</evidence>
<keyword evidence="3" id="KW-1185">Reference proteome</keyword>
<evidence type="ECO:0000313" key="2">
    <source>
        <dbReference type="EMBL" id="GLR70845.1"/>
    </source>
</evidence>
<name>A0AA37SZH0_9ALTE</name>